<evidence type="ECO:0000256" key="1">
    <source>
        <dbReference type="ARBA" id="ARBA00008857"/>
    </source>
</evidence>
<dbReference type="InterPro" id="IPR025166">
    <property type="entry name" value="Integrase_DNA_bind_dom"/>
</dbReference>
<dbReference type="InterPro" id="IPR013762">
    <property type="entry name" value="Integrase-like_cat_sf"/>
</dbReference>
<dbReference type="InterPro" id="IPR050808">
    <property type="entry name" value="Phage_Integrase"/>
</dbReference>
<dbReference type="RefSeq" id="WP_239894404.1">
    <property type="nucleotide sequence ID" value="NZ_JAJAXM010000031.1"/>
</dbReference>
<organism evidence="6 7">
    <name type="scientific">Laribacter hongkongensis</name>
    <dbReference type="NCBI Taxonomy" id="168471"/>
    <lineage>
        <taxon>Bacteria</taxon>
        <taxon>Pseudomonadati</taxon>
        <taxon>Pseudomonadota</taxon>
        <taxon>Betaproteobacteria</taxon>
        <taxon>Neisseriales</taxon>
        <taxon>Aquaspirillaceae</taxon>
        <taxon>Laribacter</taxon>
    </lineage>
</organism>
<dbReference type="InterPro" id="IPR002104">
    <property type="entry name" value="Integrase_catalytic"/>
</dbReference>
<keyword evidence="2" id="KW-0229">DNA integration</keyword>
<evidence type="ECO:0000256" key="3">
    <source>
        <dbReference type="ARBA" id="ARBA00023172"/>
    </source>
</evidence>
<evidence type="ECO:0000256" key="2">
    <source>
        <dbReference type="ARBA" id="ARBA00022908"/>
    </source>
</evidence>
<protein>
    <submittedName>
        <fullName evidence="6">Integrase family protein</fullName>
    </submittedName>
</protein>
<keyword evidence="3" id="KW-0233">DNA recombination</keyword>
<evidence type="ECO:0000256" key="4">
    <source>
        <dbReference type="SAM" id="Coils"/>
    </source>
</evidence>
<dbReference type="InterPro" id="IPR038488">
    <property type="entry name" value="Integrase_DNA-bd_sf"/>
</dbReference>
<proteinExistence type="inferred from homology"/>
<sequence>MAASQKLTVGFVEKATCEPGKAQTFYWDTASPGLGLRVTPSGAKAFIFQSRVNGTVVRVTIGDIRVWRLDAPAGSGEPNARAEARRLQSLCDEGIDPRQEKADRLAAAEQKKQAAERQRMTLGEAWPIYIEARRNAWGERHIIDHLELAKPGGLPKLRGKGLTEPGVLAVLLTTRLADLTPSKIQQWVKAESVKRATRTALAFRCLSVFANWCEEQEQFSGLIPAGAFTQKRVKEAVQPVRQKEGDCLQKEMLPVWFAAVRSINNPVVSTYLQGLLLTGARRRELSGLQWDDVDFRWRSLTIRDKVEGERTIPLTPYLASLIAILPRMTRKDGTPNPYVFGSPSAADGRLQNPDKSYTLALTAADMPHVSLHGLRRSFITLCEWTEAPSGVVAQIVGHKSSAVQERHYKRRPLDLLRQHHDRIEHWILEQAGIPQPSAEEATRKLRIVA</sequence>
<dbReference type="InterPro" id="IPR011010">
    <property type="entry name" value="DNA_brk_join_enz"/>
</dbReference>
<dbReference type="EMBL" id="JAJAXM010000031">
    <property type="protein sequence ID" value="MCG9026934.1"/>
    <property type="molecule type" value="Genomic_DNA"/>
</dbReference>
<dbReference type="Pfam" id="PF13356">
    <property type="entry name" value="Arm-DNA-bind_3"/>
    <property type="match status" value="1"/>
</dbReference>
<keyword evidence="4" id="KW-0175">Coiled coil</keyword>
<dbReference type="GO" id="GO:0006310">
    <property type="term" value="P:DNA recombination"/>
    <property type="evidence" value="ECO:0007669"/>
    <property type="project" value="UniProtKB-KW"/>
</dbReference>
<gene>
    <name evidence="6" type="ORF">LH440_13685</name>
</gene>
<reference evidence="6 7" key="1">
    <citation type="submission" date="2021-10" db="EMBL/GenBank/DDBJ databases">
        <title>Whole-genome sequencing analysis of Laribacter hongkongensis: virulence gene profiles, carbohydrate-active enzyme prediction, and antimicrobial resistance characterization.</title>
        <authorList>
            <person name="Yuan P."/>
            <person name="Zhan Y."/>
            <person name="Chen D."/>
        </authorList>
    </citation>
    <scope>NUCLEOTIDE SEQUENCE [LARGE SCALE GENOMIC DNA]</scope>
    <source>
        <strain evidence="6 7">W67</strain>
    </source>
</reference>
<comment type="caution">
    <text evidence="6">The sequence shown here is derived from an EMBL/GenBank/DDBJ whole genome shotgun (WGS) entry which is preliminary data.</text>
</comment>
<comment type="similarity">
    <text evidence="1">Belongs to the 'phage' integrase family.</text>
</comment>
<dbReference type="PANTHER" id="PTHR30629:SF6">
    <property type="entry name" value="PROPHAGE INTEGRASE INTA-RELATED"/>
    <property type="match status" value="1"/>
</dbReference>
<dbReference type="PROSITE" id="PS51898">
    <property type="entry name" value="TYR_RECOMBINASE"/>
    <property type="match status" value="1"/>
</dbReference>
<name>A0ABD4STY3_9NEIS</name>
<dbReference type="Gene3D" id="1.10.443.10">
    <property type="entry name" value="Intergrase catalytic core"/>
    <property type="match status" value="1"/>
</dbReference>
<dbReference type="GO" id="GO:0015074">
    <property type="term" value="P:DNA integration"/>
    <property type="evidence" value="ECO:0007669"/>
    <property type="project" value="UniProtKB-KW"/>
</dbReference>
<dbReference type="AlphaFoldDB" id="A0ABD4STY3"/>
<evidence type="ECO:0000313" key="6">
    <source>
        <dbReference type="EMBL" id="MCG9026934.1"/>
    </source>
</evidence>
<dbReference type="Proteomes" id="UP001200247">
    <property type="component" value="Unassembled WGS sequence"/>
</dbReference>
<dbReference type="SUPFAM" id="SSF56349">
    <property type="entry name" value="DNA breaking-rejoining enzymes"/>
    <property type="match status" value="1"/>
</dbReference>
<feature type="domain" description="Tyr recombinase" evidence="5">
    <location>
        <begin position="243"/>
        <end position="421"/>
    </location>
</feature>
<dbReference type="Pfam" id="PF00589">
    <property type="entry name" value="Phage_integrase"/>
    <property type="match status" value="1"/>
</dbReference>
<dbReference type="Gene3D" id="3.30.160.390">
    <property type="entry name" value="Integrase, DNA-binding domain"/>
    <property type="match status" value="1"/>
</dbReference>
<accession>A0ABD4STY3</accession>
<dbReference type="PANTHER" id="PTHR30629">
    <property type="entry name" value="PROPHAGE INTEGRASE"/>
    <property type="match status" value="1"/>
</dbReference>
<evidence type="ECO:0000313" key="7">
    <source>
        <dbReference type="Proteomes" id="UP001200247"/>
    </source>
</evidence>
<evidence type="ECO:0000259" key="5">
    <source>
        <dbReference type="PROSITE" id="PS51898"/>
    </source>
</evidence>
<feature type="coiled-coil region" evidence="4">
    <location>
        <begin position="98"/>
        <end position="125"/>
    </location>
</feature>